<organism evidence="1">
    <name type="scientific">marine sediment metagenome</name>
    <dbReference type="NCBI Taxonomy" id="412755"/>
    <lineage>
        <taxon>unclassified sequences</taxon>
        <taxon>metagenomes</taxon>
        <taxon>ecological metagenomes</taxon>
    </lineage>
</organism>
<protein>
    <submittedName>
        <fullName evidence="1">Uncharacterized protein</fullName>
    </submittedName>
</protein>
<reference evidence="1" key="1">
    <citation type="journal article" date="2015" name="Nature">
        <title>Complex archaea that bridge the gap between prokaryotes and eukaryotes.</title>
        <authorList>
            <person name="Spang A."/>
            <person name="Saw J.H."/>
            <person name="Jorgensen S.L."/>
            <person name="Zaremba-Niedzwiedzka K."/>
            <person name="Martijn J."/>
            <person name="Lind A.E."/>
            <person name="van Eijk R."/>
            <person name="Schleper C."/>
            <person name="Guy L."/>
            <person name="Ettema T.J."/>
        </authorList>
    </citation>
    <scope>NUCLEOTIDE SEQUENCE</scope>
</reference>
<proteinExistence type="predicted"/>
<name>A0A0F9TD42_9ZZZZ</name>
<evidence type="ECO:0000313" key="1">
    <source>
        <dbReference type="EMBL" id="KKN79190.1"/>
    </source>
</evidence>
<comment type="caution">
    <text evidence="1">The sequence shown here is derived from an EMBL/GenBank/DDBJ whole genome shotgun (WGS) entry which is preliminary data.</text>
</comment>
<sequence>MKILTTSSTVVKPVYWDYRWRKSIHISISDGIEVIMKANEVLYTTPKEFTDCIVPDFISCDFGRHNPRSLVAVLKRKLREK</sequence>
<dbReference type="EMBL" id="LAZR01000251">
    <property type="protein sequence ID" value="KKN79190.1"/>
    <property type="molecule type" value="Genomic_DNA"/>
</dbReference>
<dbReference type="AlphaFoldDB" id="A0A0F9TD42"/>
<gene>
    <name evidence="1" type="ORF">LCGC14_0342070</name>
</gene>
<accession>A0A0F9TD42</accession>